<keyword evidence="2" id="KW-1185">Reference proteome</keyword>
<organism evidence="1 2">
    <name type="scientific">Chromobacterium rhizoryzae</name>
    <dbReference type="NCBI Taxonomy" id="1778675"/>
    <lineage>
        <taxon>Bacteria</taxon>
        <taxon>Pseudomonadati</taxon>
        <taxon>Pseudomonadota</taxon>
        <taxon>Betaproteobacteria</taxon>
        <taxon>Neisseriales</taxon>
        <taxon>Chromobacteriaceae</taxon>
        <taxon>Chromobacterium</taxon>
    </lineage>
</organism>
<dbReference type="KEGG" id="crz:D1345_02200"/>
<reference evidence="1 2" key="1">
    <citation type="submission" date="2018-08" db="EMBL/GenBank/DDBJ databases">
        <title>Complete genome sequence of JP2-74.</title>
        <authorList>
            <person name="Wu L."/>
        </authorList>
    </citation>
    <scope>NUCLEOTIDE SEQUENCE [LARGE SCALE GENOMIC DNA]</scope>
    <source>
        <strain evidence="1 2">JP2-74</strain>
    </source>
</reference>
<dbReference type="AlphaFoldDB" id="A0AAD0RM53"/>
<sequence length="72" mass="8111">MSAWWPAACCRSAWGAGRWLQWVASDLTLEPVQSLASQGETRRKRAKKLSVRGVHEHFEAIFNAVSPTRSRS</sequence>
<protein>
    <submittedName>
        <fullName evidence="1">Uncharacterized protein</fullName>
    </submittedName>
</protein>
<dbReference type="Proteomes" id="UP000259465">
    <property type="component" value="Chromosome"/>
</dbReference>
<evidence type="ECO:0000313" key="2">
    <source>
        <dbReference type="Proteomes" id="UP000259465"/>
    </source>
</evidence>
<evidence type="ECO:0000313" key="1">
    <source>
        <dbReference type="EMBL" id="AXT45077.1"/>
    </source>
</evidence>
<gene>
    <name evidence="1" type="ORF">D1345_02200</name>
</gene>
<accession>A0AAD0RM53</accession>
<proteinExistence type="predicted"/>
<name>A0AAD0RM53_9NEIS</name>
<dbReference type="EMBL" id="CP031968">
    <property type="protein sequence ID" value="AXT45077.1"/>
    <property type="molecule type" value="Genomic_DNA"/>
</dbReference>